<dbReference type="EMBL" id="CM007897">
    <property type="protein sequence ID" value="OTG17191.1"/>
    <property type="molecule type" value="Genomic_DNA"/>
</dbReference>
<keyword evidence="3" id="KW-1185">Reference proteome</keyword>
<dbReference type="Proteomes" id="UP000215914">
    <property type="component" value="Chromosome 8"/>
</dbReference>
<evidence type="ECO:0000313" key="3">
    <source>
        <dbReference type="Proteomes" id="UP000215914"/>
    </source>
</evidence>
<reference evidence="3" key="1">
    <citation type="journal article" date="2017" name="Nature">
        <title>The sunflower genome provides insights into oil metabolism, flowering and Asterid evolution.</title>
        <authorList>
            <person name="Badouin H."/>
            <person name="Gouzy J."/>
            <person name="Grassa C.J."/>
            <person name="Murat F."/>
            <person name="Staton S.E."/>
            <person name="Cottret L."/>
            <person name="Lelandais-Briere C."/>
            <person name="Owens G.L."/>
            <person name="Carrere S."/>
            <person name="Mayjonade B."/>
            <person name="Legrand L."/>
            <person name="Gill N."/>
            <person name="Kane N.C."/>
            <person name="Bowers J.E."/>
            <person name="Hubner S."/>
            <person name="Bellec A."/>
            <person name="Berard A."/>
            <person name="Berges H."/>
            <person name="Blanchet N."/>
            <person name="Boniface M.C."/>
            <person name="Brunel D."/>
            <person name="Catrice O."/>
            <person name="Chaidir N."/>
            <person name="Claudel C."/>
            <person name="Donnadieu C."/>
            <person name="Faraut T."/>
            <person name="Fievet G."/>
            <person name="Helmstetter N."/>
            <person name="King M."/>
            <person name="Knapp S.J."/>
            <person name="Lai Z."/>
            <person name="Le Paslier M.C."/>
            <person name="Lippi Y."/>
            <person name="Lorenzon L."/>
            <person name="Mandel J.R."/>
            <person name="Marage G."/>
            <person name="Marchand G."/>
            <person name="Marquand E."/>
            <person name="Bret-Mestries E."/>
            <person name="Morien E."/>
            <person name="Nambeesan S."/>
            <person name="Nguyen T."/>
            <person name="Pegot-Espagnet P."/>
            <person name="Pouilly N."/>
            <person name="Raftis F."/>
            <person name="Sallet E."/>
            <person name="Schiex T."/>
            <person name="Thomas J."/>
            <person name="Vandecasteele C."/>
            <person name="Vares D."/>
            <person name="Vear F."/>
            <person name="Vautrin S."/>
            <person name="Crespi M."/>
            <person name="Mangin B."/>
            <person name="Burke J.M."/>
            <person name="Salse J."/>
            <person name="Munos S."/>
            <person name="Vincourt P."/>
            <person name="Rieseberg L.H."/>
            <person name="Langlade N.B."/>
        </authorList>
    </citation>
    <scope>NUCLEOTIDE SEQUENCE [LARGE SCALE GENOMIC DNA]</scope>
    <source>
        <strain evidence="3">cv. SF193</strain>
    </source>
</reference>
<dbReference type="InParanoid" id="A0A251U4H8"/>
<accession>A0A251U4H8</accession>
<evidence type="ECO:0000313" key="2">
    <source>
        <dbReference type="EMBL" id="OTG17191.1"/>
    </source>
</evidence>
<feature type="compositionally biased region" description="Polar residues" evidence="1">
    <location>
        <begin position="1"/>
        <end position="10"/>
    </location>
</feature>
<gene>
    <name evidence="2" type="ORF">HannXRQ_Chr08g0209321</name>
</gene>
<protein>
    <submittedName>
        <fullName evidence="2">Putative kinesin-like protein</fullName>
    </submittedName>
</protein>
<name>A0A251U4H8_HELAN</name>
<feature type="compositionally biased region" description="Low complexity" evidence="1">
    <location>
        <begin position="11"/>
        <end position="30"/>
    </location>
</feature>
<dbReference type="STRING" id="4232.A0A251U4H8"/>
<proteinExistence type="predicted"/>
<evidence type="ECO:0000256" key="1">
    <source>
        <dbReference type="SAM" id="MobiDB-lite"/>
    </source>
</evidence>
<dbReference type="AlphaFoldDB" id="A0A251U4H8"/>
<feature type="region of interest" description="Disordered" evidence="1">
    <location>
        <begin position="80"/>
        <end position="99"/>
    </location>
</feature>
<sequence>MATSSSRGPVSSSFYNNNKPSSPFSSSSSFKQTVPQSFASASTFYGGSGNSYGSRSENFNLTTSDSMYSRGGYGALSPVDYPSADEMIDEPIDDVPRSGGGDSIFVTIRFRPLSEREYQRGDEVAWYADGDKLVRNEYNPATSYAFGTISGVEDDDVIGKENDKGVFIFGVF</sequence>
<organism evidence="2 3">
    <name type="scientific">Helianthus annuus</name>
    <name type="common">Common sunflower</name>
    <dbReference type="NCBI Taxonomy" id="4232"/>
    <lineage>
        <taxon>Eukaryota</taxon>
        <taxon>Viridiplantae</taxon>
        <taxon>Streptophyta</taxon>
        <taxon>Embryophyta</taxon>
        <taxon>Tracheophyta</taxon>
        <taxon>Spermatophyta</taxon>
        <taxon>Magnoliopsida</taxon>
        <taxon>eudicotyledons</taxon>
        <taxon>Gunneridae</taxon>
        <taxon>Pentapetalae</taxon>
        <taxon>asterids</taxon>
        <taxon>campanulids</taxon>
        <taxon>Asterales</taxon>
        <taxon>Asteraceae</taxon>
        <taxon>Asteroideae</taxon>
        <taxon>Heliantheae alliance</taxon>
        <taxon>Heliantheae</taxon>
        <taxon>Helianthus</taxon>
    </lineage>
</organism>
<feature type="region of interest" description="Disordered" evidence="1">
    <location>
        <begin position="1"/>
        <end position="30"/>
    </location>
</feature>